<reference evidence="6 7" key="1">
    <citation type="submission" date="2017-05" db="EMBL/GenBank/DDBJ databases">
        <title>Vagococcus spp. assemblies.</title>
        <authorList>
            <person name="Gulvik C.A."/>
        </authorList>
    </citation>
    <scope>NUCLEOTIDE SEQUENCE [LARGE SCALE GENOMIC DNA]</scope>
    <source>
        <strain evidence="6 7">SS1995</strain>
    </source>
</reference>
<dbReference type="EMBL" id="NGJS01000003">
    <property type="protein sequence ID" value="RST99825.1"/>
    <property type="molecule type" value="Genomic_DNA"/>
</dbReference>
<comment type="similarity">
    <text evidence="2">Belongs to the plasmid replication initiation factor family.</text>
</comment>
<evidence type="ECO:0000256" key="4">
    <source>
        <dbReference type="ARBA" id="ARBA00022705"/>
    </source>
</evidence>
<keyword evidence="7" id="KW-1185">Reference proteome</keyword>
<organism evidence="6 7">
    <name type="scientific">Vagococcus vulneris</name>
    <dbReference type="NCBI Taxonomy" id="1977869"/>
    <lineage>
        <taxon>Bacteria</taxon>
        <taxon>Bacillati</taxon>
        <taxon>Bacillota</taxon>
        <taxon>Bacilli</taxon>
        <taxon>Lactobacillales</taxon>
        <taxon>Enterococcaceae</taxon>
        <taxon>Vagococcus</taxon>
    </lineage>
</organism>
<comment type="caution">
    <text evidence="6">The sequence shown here is derived from an EMBL/GenBank/DDBJ whole genome shotgun (WGS) entry which is preliminary data.</text>
</comment>
<feature type="domain" description="Replication initiation protein N-terminal" evidence="5">
    <location>
        <begin position="48"/>
        <end position="132"/>
    </location>
</feature>
<dbReference type="OrthoDB" id="2240478at2"/>
<proteinExistence type="inferred from homology"/>
<keyword evidence="4" id="KW-0235">DNA replication</keyword>
<evidence type="ECO:0000313" key="6">
    <source>
        <dbReference type="EMBL" id="RST99825.1"/>
    </source>
</evidence>
<dbReference type="InterPro" id="IPR054456">
    <property type="entry name" value="RepD-like_N"/>
</dbReference>
<dbReference type="RefSeq" id="WP_125983357.1">
    <property type="nucleotide sequence ID" value="NZ_NGJS01000003.1"/>
</dbReference>
<gene>
    <name evidence="6" type="ORF">CBF37_03635</name>
</gene>
<dbReference type="Proteomes" id="UP000287857">
    <property type="component" value="Unassembled WGS sequence"/>
</dbReference>
<dbReference type="Pfam" id="PF22477">
    <property type="entry name" value="RepD-like_N"/>
    <property type="match status" value="1"/>
</dbReference>
<evidence type="ECO:0000256" key="1">
    <source>
        <dbReference type="ARBA" id="ARBA00002548"/>
    </source>
</evidence>
<evidence type="ECO:0000256" key="3">
    <source>
        <dbReference type="ARBA" id="ARBA00019152"/>
    </source>
</evidence>
<name>A0A430A0J2_9ENTE</name>
<sequence>MSEEKELALSNSQLEYHNSNLKVKVEENSVQLSDYIVKFGYLGCYIDRLTIVGNLTEQLENILLDYNSEIKYYHSNFFKGQLFAESEGNFFIEHDLEKARKMGIRDFRLEFNPRLSRQEQMEFIERLVIPNLNNVSISRIDIAFDFERDLSNYVIDKAISRRVYFGKDNKIETIYWGSPKSEYQIRMYDKYKERKKKGTDYDKFYYGSFDCYWRMEFQLNGSKFIEKQIRNDFHVLQETKITKRNYAVQDLSTQEQIFLFVKDKSPELFSQLGKASKAKYNKLAKDISEVDLSDGFRIAIQNIEYCYDVPQKVNLVDFCKKILGD</sequence>
<comment type="function">
    <text evidence="1">This protein is probably a specific topoisomerase involved in initiating replication. This protein is specifically required and may be rate-limiting for replication of the plasmid in vivo.</text>
</comment>
<accession>A0A430A0J2</accession>
<evidence type="ECO:0000313" key="7">
    <source>
        <dbReference type="Proteomes" id="UP000287857"/>
    </source>
</evidence>
<dbReference type="AlphaFoldDB" id="A0A430A0J2"/>
<protein>
    <recommendedName>
        <fullName evidence="3">Replication initiation protein</fullName>
    </recommendedName>
</protein>
<evidence type="ECO:0000259" key="5">
    <source>
        <dbReference type="Pfam" id="PF22477"/>
    </source>
</evidence>
<evidence type="ECO:0000256" key="2">
    <source>
        <dbReference type="ARBA" id="ARBA00008374"/>
    </source>
</evidence>